<dbReference type="GO" id="GO:0005524">
    <property type="term" value="F:ATP binding"/>
    <property type="evidence" value="ECO:0007669"/>
    <property type="project" value="InterPro"/>
</dbReference>
<dbReference type="PANTHER" id="PTHR24416">
    <property type="entry name" value="TYROSINE-PROTEIN KINASE RECEPTOR"/>
    <property type="match status" value="1"/>
</dbReference>
<dbReference type="InterPro" id="IPR050122">
    <property type="entry name" value="RTK"/>
</dbReference>
<keyword evidence="4" id="KW-0808">Transferase</keyword>
<evidence type="ECO:0000256" key="1">
    <source>
        <dbReference type="SAM" id="MobiDB-lite"/>
    </source>
</evidence>
<name>A0A8S9ZN11_9BILA</name>
<dbReference type="PROSITE" id="PS50011">
    <property type="entry name" value="PROTEIN_KINASE_DOM"/>
    <property type="match status" value="1"/>
</dbReference>
<dbReference type="Pfam" id="PF07714">
    <property type="entry name" value="PK_Tyr_Ser-Thr"/>
    <property type="match status" value="2"/>
</dbReference>
<dbReference type="GO" id="GO:0004714">
    <property type="term" value="F:transmembrane receptor protein tyrosine kinase activity"/>
    <property type="evidence" value="ECO:0007669"/>
    <property type="project" value="TreeGrafter"/>
</dbReference>
<evidence type="ECO:0000313" key="4">
    <source>
        <dbReference type="EMBL" id="KAF7634691.1"/>
    </source>
</evidence>
<dbReference type="PROSITE" id="PS00109">
    <property type="entry name" value="PROTEIN_KINASE_TYR"/>
    <property type="match status" value="1"/>
</dbReference>
<dbReference type="PANTHER" id="PTHR24416:SF583">
    <property type="entry name" value="RECEPTOR PROTEIN-TYROSINE KINASE"/>
    <property type="match status" value="1"/>
</dbReference>
<feature type="compositionally biased region" description="Acidic residues" evidence="1">
    <location>
        <begin position="716"/>
        <end position="739"/>
    </location>
</feature>
<reference evidence="4" key="1">
    <citation type="journal article" date="2020" name="Ecol. Evol.">
        <title>Genome structure and content of the rice root-knot nematode (Meloidogyne graminicola).</title>
        <authorList>
            <person name="Phan N.T."/>
            <person name="Danchin E.G.J."/>
            <person name="Klopp C."/>
            <person name="Perfus-Barbeoch L."/>
            <person name="Kozlowski D.K."/>
            <person name="Koutsovoulos G.D."/>
            <person name="Lopez-Roques C."/>
            <person name="Bouchez O."/>
            <person name="Zahm M."/>
            <person name="Besnard G."/>
            <person name="Bellafiore S."/>
        </authorList>
    </citation>
    <scope>NUCLEOTIDE SEQUENCE</scope>
    <source>
        <strain evidence="4">VN-18</strain>
    </source>
</reference>
<keyword evidence="4" id="KW-0418">Kinase</keyword>
<dbReference type="InterPro" id="IPR011009">
    <property type="entry name" value="Kinase-like_dom_sf"/>
</dbReference>
<organism evidence="4 5">
    <name type="scientific">Meloidogyne graminicola</name>
    <dbReference type="NCBI Taxonomy" id="189291"/>
    <lineage>
        <taxon>Eukaryota</taxon>
        <taxon>Metazoa</taxon>
        <taxon>Ecdysozoa</taxon>
        <taxon>Nematoda</taxon>
        <taxon>Chromadorea</taxon>
        <taxon>Rhabditida</taxon>
        <taxon>Tylenchina</taxon>
        <taxon>Tylenchomorpha</taxon>
        <taxon>Tylenchoidea</taxon>
        <taxon>Meloidogynidae</taxon>
        <taxon>Meloidogyninae</taxon>
        <taxon>Meloidogyne</taxon>
    </lineage>
</organism>
<dbReference type="PRINTS" id="PR00109">
    <property type="entry name" value="TYRKINASE"/>
</dbReference>
<keyword evidence="5" id="KW-1185">Reference proteome</keyword>
<dbReference type="InterPro" id="IPR008266">
    <property type="entry name" value="Tyr_kinase_AS"/>
</dbReference>
<dbReference type="GO" id="GO:0005886">
    <property type="term" value="C:plasma membrane"/>
    <property type="evidence" value="ECO:0007669"/>
    <property type="project" value="TreeGrafter"/>
</dbReference>
<comment type="caution">
    <text evidence="4">The sequence shown here is derived from an EMBL/GenBank/DDBJ whole genome shotgun (WGS) entry which is preliminary data.</text>
</comment>
<dbReference type="GO" id="GO:0043235">
    <property type="term" value="C:receptor complex"/>
    <property type="evidence" value="ECO:0007669"/>
    <property type="project" value="TreeGrafter"/>
</dbReference>
<keyword evidence="2" id="KW-0812">Transmembrane</keyword>
<sequence>MAFPTAENVCGPVNIRLAAVNAEKGIGVFTKPVELEEKKPFIQPKMQLFSATYNETPFITDGIETNGTLDVELLFKFNGWPFGIDDLEVIPIFHLLSCAEPDLNQAMPMPEFNPGSKPNTVITHLGSDILTRRCRFVYAVEEIHSNRCARQFSISASQKDYESIEFNCNTVTNSYKVPNGFCAKNTRSPAPICGQFDNFNYTIIGPTVDSKTKEKIYSVNITFEPLQRILHLNPEYYVALYGNAVDYKDNAERFMFGVNMTNVLGQQTNCKEFGDDKICKVVLCAVLDSKNLTFPEVNTTDRSVKPNAFEIYLQKGKHNKYENSTESEESSEEEEERKKIEGYKAKRFIRFMIGGVLLLVFLLIVSIISIFFWIRNSKKQLKKKKETFEAMRRDQRYMDFPSRKEDPWELERRNLIIYEDKKLGAGAFGAVYLGKLVGISRLKAAGNNLSLEYADDLSKSEFLKEIALMKTLGYHERLVNMLACVMQSEPYCLVVEYCSDGDLLHFLRIRCKYMLELDDAGIFYSDPDCAAEFDHSMILTLKQLLMFSVQISYGLEYLTQKGFVHRDVAARNILVHDKTHAKIGDFGLCRFIYADSSNYKGRGGRLPIKCWSFGILMFEIITLGGTPYPGIQPDDMLTFLESGRRIAQPDNCPDEYYKVMTACWSADPRMRLDFAAIRQQLALQLENVSDEYSYLKLDASKDYYNVSYGELKEQRGDDDEEEGEEEGREELKEEEEEIN</sequence>
<dbReference type="InterPro" id="IPR000719">
    <property type="entry name" value="Prot_kinase_dom"/>
</dbReference>
<keyword evidence="2" id="KW-0472">Membrane</keyword>
<dbReference type="CDD" id="cd00192">
    <property type="entry name" value="PTKc"/>
    <property type="match status" value="1"/>
</dbReference>
<dbReference type="OrthoDB" id="3256376at2759"/>
<feature type="domain" description="Protein kinase" evidence="3">
    <location>
        <begin position="417"/>
        <end position="683"/>
    </location>
</feature>
<dbReference type="Proteomes" id="UP000605970">
    <property type="component" value="Unassembled WGS sequence"/>
</dbReference>
<dbReference type="SMART" id="SM00219">
    <property type="entry name" value="TyrKc"/>
    <property type="match status" value="1"/>
</dbReference>
<dbReference type="AlphaFoldDB" id="A0A8S9ZN11"/>
<evidence type="ECO:0000256" key="2">
    <source>
        <dbReference type="SAM" id="Phobius"/>
    </source>
</evidence>
<feature type="transmembrane region" description="Helical" evidence="2">
    <location>
        <begin position="348"/>
        <end position="374"/>
    </location>
</feature>
<proteinExistence type="predicted"/>
<dbReference type="Gene3D" id="1.10.510.10">
    <property type="entry name" value="Transferase(Phosphotransferase) domain 1"/>
    <property type="match status" value="2"/>
</dbReference>
<gene>
    <name evidence="4" type="ORF">Mgra_00005839</name>
</gene>
<dbReference type="EMBL" id="JABEBT010000052">
    <property type="protein sequence ID" value="KAF7634691.1"/>
    <property type="molecule type" value="Genomic_DNA"/>
</dbReference>
<dbReference type="SUPFAM" id="SSF56112">
    <property type="entry name" value="Protein kinase-like (PK-like)"/>
    <property type="match status" value="1"/>
</dbReference>
<accession>A0A8S9ZN11</accession>
<protein>
    <submittedName>
        <fullName evidence="4">Protein kinase domain-containing protein</fullName>
    </submittedName>
</protein>
<dbReference type="GO" id="GO:0007169">
    <property type="term" value="P:cell surface receptor protein tyrosine kinase signaling pathway"/>
    <property type="evidence" value="ECO:0007669"/>
    <property type="project" value="TreeGrafter"/>
</dbReference>
<dbReference type="InterPro" id="IPR020635">
    <property type="entry name" value="Tyr_kinase_cat_dom"/>
</dbReference>
<feature type="region of interest" description="Disordered" evidence="1">
    <location>
        <begin position="709"/>
        <end position="739"/>
    </location>
</feature>
<dbReference type="Gene3D" id="3.30.200.20">
    <property type="entry name" value="Phosphorylase Kinase, domain 1"/>
    <property type="match status" value="1"/>
</dbReference>
<keyword evidence="2" id="KW-1133">Transmembrane helix</keyword>
<dbReference type="InterPro" id="IPR001245">
    <property type="entry name" value="Ser-Thr/Tyr_kinase_cat_dom"/>
</dbReference>
<evidence type="ECO:0000259" key="3">
    <source>
        <dbReference type="PROSITE" id="PS50011"/>
    </source>
</evidence>
<evidence type="ECO:0000313" key="5">
    <source>
        <dbReference type="Proteomes" id="UP000605970"/>
    </source>
</evidence>